<dbReference type="PANTHER" id="PTHR37694:SF1">
    <property type="entry name" value="SLR8022 PROTEIN"/>
    <property type="match status" value="1"/>
</dbReference>
<sequence length="108" mass="12050">MSDNKDLGQIFNLDDMLDYQEGSVVSRTLINKKIGTVSLFSFDIGEGLSEHTAPFDALVYVFDGEAEIMISEKAHITKKGQMIIMPANKPHALKALKKFKMMLVMIKA</sequence>
<dbReference type="InterPro" id="IPR013096">
    <property type="entry name" value="Cupin_2"/>
</dbReference>
<dbReference type="InterPro" id="IPR011051">
    <property type="entry name" value="RmlC_Cupin_sf"/>
</dbReference>
<organism evidence="2">
    <name type="scientific">marine sediment metagenome</name>
    <dbReference type="NCBI Taxonomy" id="412755"/>
    <lineage>
        <taxon>unclassified sequences</taxon>
        <taxon>metagenomes</taxon>
        <taxon>ecological metagenomes</taxon>
    </lineage>
</organism>
<accession>A0A0F9P9R1</accession>
<protein>
    <recommendedName>
        <fullName evidence="1">Cupin type-2 domain-containing protein</fullName>
    </recommendedName>
</protein>
<dbReference type="PANTHER" id="PTHR37694">
    <property type="entry name" value="SLR8022 PROTEIN"/>
    <property type="match status" value="1"/>
</dbReference>
<comment type="caution">
    <text evidence="2">The sequence shown here is derived from an EMBL/GenBank/DDBJ whole genome shotgun (WGS) entry which is preliminary data.</text>
</comment>
<evidence type="ECO:0000259" key="1">
    <source>
        <dbReference type="Pfam" id="PF07883"/>
    </source>
</evidence>
<dbReference type="EMBL" id="LAZR01002688">
    <property type="protein sequence ID" value="KKN26864.1"/>
    <property type="molecule type" value="Genomic_DNA"/>
</dbReference>
<feature type="domain" description="Cupin type-2" evidence="1">
    <location>
        <begin position="39"/>
        <end position="106"/>
    </location>
</feature>
<dbReference type="AlphaFoldDB" id="A0A0F9P9R1"/>
<dbReference type="SUPFAM" id="SSF51182">
    <property type="entry name" value="RmlC-like cupins"/>
    <property type="match status" value="1"/>
</dbReference>
<dbReference type="Pfam" id="PF07883">
    <property type="entry name" value="Cupin_2"/>
    <property type="match status" value="1"/>
</dbReference>
<dbReference type="InterPro" id="IPR014710">
    <property type="entry name" value="RmlC-like_jellyroll"/>
</dbReference>
<dbReference type="CDD" id="cd02230">
    <property type="entry name" value="cupin_HP0902-like"/>
    <property type="match status" value="1"/>
</dbReference>
<gene>
    <name evidence="2" type="ORF">LCGC14_0870400</name>
</gene>
<dbReference type="Gene3D" id="2.60.120.10">
    <property type="entry name" value="Jelly Rolls"/>
    <property type="match status" value="1"/>
</dbReference>
<proteinExistence type="predicted"/>
<reference evidence="2" key="1">
    <citation type="journal article" date="2015" name="Nature">
        <title>Complex archaea that bridge the gap between prokaryotes and eukaryotes.</title>
        <authorList>
            <person name="Spang A."/>
            <person name="Saw J.H."/>
            <person name="Jorgensen S.L."/>
            <person name="Zaremba-Niedzwiedzka K."/>
            <person name="Martijn J."/>
            <person name="Lind A.E."/>
            <person name="van Eijk R."/>
            <person name="Schleper C."/>
            <person name="Guy L."/>
            <person name="Ettema T.J."/>
        </authorList>
    </citation>
    <scope>NUCLEOTIDE SEQUENCE</scope>
</reference>
<evidence type="ECO:0000313" key="2">
    <source>
        <dbReference type="EMBL" id="KKN26864.1"/>
    </source>
</evidence>
<name>A0A0F9P9R1_9ZZZZ</name>